<evidence type="ECO:0000256" key="1">
    <source>
        <dbReference type="ARBA" id="ARBA00022860"/>
    </source>
</evidence>
<dbReference type="Gene3D" id="1.20.5.190">
    <property type="match status" value="1"/>
</dbReference>
<evidence type="ECO:0000256" key="2">
    <source>
        <dbReference type="ARBA" id="ARBA00024341"/>
    </source>
</evidence>
<evidence type="ECO:0000313" key="7">
    <source>
        <dbReference type="Proteomes" id="UP001341281"/>
    </source>
</evidence>
<dbReference type="Pfam" id="PF00612">
    <property type="entry name" value="IQ"/>
    <property type="match status" value="2"/>
</dbReference>
<evidence type="ECO:0000313" key="6">
    <source>
        <dbReference type="EMBL" id="WVZ91169.1"/>
    </source>
</evidence>
<gene>
    <name evidence="6" type="ORF">U9M48_037374</name>
</gene>
<evidence type="ECO:0000256" key="3">
    <source>
        <dbReference type="ARBA" id="ARBA00024378"/>
    </source>
</evidence>
<keyword evidence="7" id="KW-1185">Reference proteome</keyword>
<proteinExistence type="inferred from homology"/>
<feature type="compositionally biased region" description="Polar residues" evidence="4">
    <location>
        <begin position="308"/>
        <end position="326"/>
    </location>
</feature>
<comment type="subunit">
    <text evidence="3">Binds to multiple calmodulin (CaM) in the presence of Ca(2+) and CaM-like proteins.</text>
</comment>
<feature type="compositionally biased region" description="Low complexity" evidence="4">
    <location>
        <begin position="327"/>
        <end position="341"/>
    </location>
</feature>
<dbReference type="Proteomes" id="UP001341281">
    <property type="component" value="Chromosome 08"/>
</dbReference>
<dbReference type="PROSITE" id="PS50096">
    <property type="entry name" value="IQ"/>
    <property type="match status" value="2"/>
</dbReference>
<dbReference type="GO" id="GO:0005516">
    <property type="term" value="F:calmodulin binding"/>
    <property type="evidence" value="ECO:0007669"/>
    <property type="project" value="UniProtKB-KW"/>
</dbReference>
<comment type="similarity">
    <text evidence="2">Belongs to the IQD family.</text>
</comment>
<feature type="region of interest" description="Disordered" evidence="4">
    <location>
        <begin position="308"/>
        <end position="408"/>
    </location>
</feature>
<accession>A0AAQ3UEV5</accession>
<protein>
    <recommendedName>
        <fullName evidence="5">DUF4005 domain-containing protein</fullName>
    </recommendedName>
</protein>
<dbReference type="SMART" id="SM00015">
    <property type="entry name" value="IQ"/>
    <property type="match status" value="2"/>
</dbReference>
<keyword evidence="1" id="KW-0112">Calmodulin-binding</keyword>
<reference evidence="6 7" key="1">
    <citation type="submission" date="2024-02" db="EMBL/GenBank/DDBJ databases">
        <title>High-quality chromosome-scale genome assembly of Pensacola bahiagrass (Paspalum notatum Flugge var. saurae).</title>
        <authorList>
            <person name="Vega J.M."/>
            <person name="Podio M."/>
            <person name="Orjuela J."/>
            <person name="Siena L.A."/>
            <person name="Pessino S.C."/>
            <person name="Combes M.C."/>
            <person name="Mariac C."/>
            <person name="Albertini E."/>
            <person name="Pupilli F."/>
            <person name="Ortiz J.P.A."/>
            <person name="Leblanc O."/>
        </authorList>
    </citation>
    <scope>NUCLEOTIDE SEQUENCE [LARGE SCALE GENOMIC DNA]</scope>
    <source>
        <strain evidence="6">R1</strain>
        <tissue evidence="6">Leaf</tissue>
    </source>
</reference>
<evidence type="ECO:0000256" key="4">
    <source>
        <dbReference type="SAM" id="MobiDB-lite"/>
    </source>
</evidence>
<name>A0AAQ3UEV5_PASNO</name>
<feature type="compositionally biased region" description="Low complexity" evidence="4">
    <location>
        <begin position="382"/>
        <end position="408"/>
    </location>
</feature>
<dbReference type="CDD" id="cd23767">
    <property type="entry name" value="IQCD"/>
    <property type="match status" value="1"/>
</dbReference>
<evidence type="ECO:0000259" key="5">
    <source>
        <dbReference type="Pfam" id="PF13178"/>
    </source>
</evidence>
<dbReference type="EMBL" id="CP144752">
    <property type="protein sequence ID" value="WVZ91169.1"/>
    <property type="molecule type" value="Genomic_DNA"/>
</dbReference>
<dbReference type="PANTHER" id="PTHR32295">
    <property type="entry name" value="IQ-DOMAIN 5-RELATED"/>
    <property type="match status" value="1"/>
</dbReference>
<feature type="compositionally biased region" description="Basic and acidic residues" evidence="4">
    <location>
        <begin position="217"/>
        <end position="226"/>
    </location>
</feature>
<organism evidence="6 7">
    <name type="scientific">Paspalum notatum var. saurae</name>
    <dbReference type="NCBI Taxonomy" id="547442"/>
    <lineage>
        <taxon>Eukaryota</taxon>
        <taxon>Viridiplantae</taxon>
        <taxon>Streptophyta</taxon>
        <taxon>Embryophyta</taxon>
        <taxon>Tracheophyta</taxon>
        <taxon>Spermatophyta</taxon>
        <taxon>Magnoliopsida</taxon>
        <taxon>Liliopsida</taxon>
        <taxon>Poales</taxon>
        <taxon>Poaceae</taxon>
        <taxon>PACMAD clade</taxon>
        <taxon>Panicoideae</taxon>
        <taxon>Andropogonodae</taxon>
        <taxon>Paspaleae</taxon>
        <taxon>Paspalinae</taxon>
        <taxon>Paspalum</taxon>
    </lineage>
</organism>
<dbReference type="InterPro" id="IPR025064">
    <property type="entry name" value="DUF4005"/>
</dbReference>
<dbReference type="AlphaFoldDB" id="A0AAQ3UEV5"/>
<dbReference type="InterPro" id="IPR000048">
    <property type="entry name" value="IQ_motif_EF-hand-BS"/>
</dbReference>
<feature type="region of interest" description="Disordered" evidence="4">
    <location>
        <begin position="31"/>
        <end position="57"/>
    </location>
</feature>
<dbReference type="Pfam" id="PF13178">
    <property type="entry name" value="DUF4005"/>
    <property type="match status" value="1"/>
</dbReference>
<feature type="domain" description="DUF4005" evidence="5">
    <location>
        <begin position="281"/>
        <end position="362"/>
    </location>
</feature>
<sequence>MSRAVQMGKAGRWLRSFFFLAGRKGRRAKDTDCQSVVSAPSHAQPATTPSSGRERRRWSFRRAAKADAGQGPLGSGPSSSHCFSEAEVRAVVVATATACAGTDASVPAPASSAPGEEAAAAVRIQSAFRAYLARKALCALRGMVKLQAMVRGQLVRRQAAVTLRRMQALLDAQSRARAERLRLRLLEEDDDARRQAATTTPRAPPSRLSPQNPRSRKPLDAVEDVKTVVLDDGGGAQRAGGRRGSYHATTPSHTPAAAELYQKVSPTPSALTDASARTLSGRLDVDDAPSRRDAAWRAAALLPSYMANTESSRAKARSQSAPRQRLSSASETEAAAASPSPSCCCERPPSGGGGSARRRASLDPMDLRVERGVSRARLGAISSLPGSECGSSSTAGHHGSARGAWHGM</sequence>
<dbReference type="PANTHER" id="PTHR32295:SF141">
    <property type="entry name" value="OS12G0604500 PROTEIN"/>
    <property type="match status" value="1"/>
</dbReference>
<feature type="region of interest" description="Disordered" evidence="4">
    <location>
        <begin position="189"/>
        <end position="253"/>
    </location>
</feature>